<keyword evidence="1" id="KW-0500">Molybdenum</keyword>
<dbReference type="EMBL" id="CP033169">
    <property type="protein sequence ID" value="AYO32137.1"/>
    <property type="molecule type" value="Genomic_DNA"/>
</dbReference>
<dbReference type="AlphaFoldDB" id="A0A3G2RBR6"/>
<feature type="domain" description="Aldehyde oxidase/xanthine dehydrogenase a/b hammerhead" evidence="3">
    <location>
        <begin position="1"/>
        <end position="99"/>
    </location>
</feature>
<dbReference type="Gene3D" id="3.30.365.10">
    <property type="entry name" value="Aldehyde oxidase/xanthine dehydrogenase, molybdopterin binding domain"/>
    <property type="match status" value="4"/>
</dbReference>
<evidence type="ECO:0000256" key="2">
    <source>
        <dbReference type="ARBA" id="ARBA00023002"/>
    </source>
</evidence>
<name>A0A3G2RBR6_9FIRM</name>
<evidence type="ECO:0000313" key="4">
    <source>
        <dbReference type="EMBL" id="AYO32137.1"/>
    </source>
</evidence>
<dbReference type="Pfam" id="PF20256">
    <property type="entry name" value="MoCoBD_2"/>
    <property type="match status" value="1"/>
</dbReference>
<dbReference type="Pfam" id="PF01315">
    <property type="entry name" value="Ald_Xan_dh_C"/>
    <property type="match status" value="1"/>
</dbReference>
<dbReference type="Gene3D" id="3.90.1170.50">
    <property type="entry name" value="Aldehyde oxidase/xanthine dehydrogenase, a/b hammerhead"/>
    <property type="match status" value="1"/>
</dbReference>
<dbReference type="InterPro" id="IPR046867">
    <property type="entry name" value="AldOxase/xan_DH_MoCoBD2"/>
</dbReference>
<dbReference type="SUPFAM" id="SSF54665">
    <property type="entry name" value="CO dehydrogenase molybdoprotein N-domain-like"/>
    <property type="match status" value="1"/>
</dbReference>
<reference evidence="4 5" key="1">
    <citation type="submission" date="2018-10" db="EMBL/GenBank/DDBJ databases">
        <authorList>
            <person name="Zhang X."/>
        </authorList>
    </citation>
    <scope>NUCLEOTIDE SEQUENCE [LARGE SCALE GENOMIC DNA]</scope>
    <source>
        <strain evidence="4 5">SK-G1</strain>
    </source>
</reference>
<dbReference type="PANTHER" id="PTHR11908">
    <property type="entry name" value="XANTHINE DEHYDROGENASE"/>
    <property type="match status" value="1"/>
</dbReference>
<protein>
    <submittedName>
        <fullName evidence="4">Aldehyde oxidase</fullName>
    </submittedName>
</protein>
<accession>A0A3G2RBR6</accession>
<dbReference type="PANTHER" id="PTHR11908:SF132">
    <property type="entry name" value="ALDEHYDE OXIDASE 1-RELATED"/>
    <property type="match status" value="1"/>
</dbReference>
<evidence type="ECO:0000256" key="1">
    <source>
        <dbReference type="ARBA" id="ARBA00022505"/>
    </source>
</evidence>
<dbReference type="SMART" id="SM01008">
    <property type="entry name" value="Ald_Xan_dh_C"/>
    <property type="match status" value="1"/>
</dbReference>
<dbReference type="Pfam" id="PF02738">
    <property type="entry name" value="MoCoBD_1"/>
    <property type="match status" value="1"/>
</dbReference>
<organism evidence="4 5">
    <name type="scientific">Biomaibacter acetigenes</name>
    <dbReference type="NCBI Taxonomy" id="2316383"/>
    <lineage>
        <taxon>Bacteria</taxon>
        <taxon>Bacillati</taxon>
        <taxon>Bacillota</taxon>
        <taxon>Clostridia</taxon>
        <taxon>Thermosediminibacterales</taxon>
        <taxon>Tepidanaerobacteraceae</taxon>
        <taxon>Biomaibacter</taxon>
    </lineage>
</organism>
<dbReference type="InterPro" id="IPR036856">
    <property type="entry name" value="Ald_Oxase/Xan_DH_a/b_sf"/>
</dbReference>
<dbReference type="InterPro" id="IPR008274">
    <property type="entry name" value="AldOxase/xan_DH_MoCoBD1"/>
</dbReference>
<keyword evidence="5" id="KW-1185">Reference proteome</keyword>
<proteinExistence type="predicted"/>
<dbReference type="Proteomes" id="UP000280960">
    <property type="component" value="Chromosome"/>
</dbReference>
<dbReference type="GO" id="GO:0016491">
    <property type="term" value="F:oxidoreductase activity"/>
    <property type="evidence" value="ECO:0007669"/>
    <property type="project" value="UniProtKB-KW"/>
</dbReference>
<dbReference type="InterPro" id="IPR016208">
    <property type="entry name" value="Ald_Oxase/xanthine_DH-like"/>
</dbReference>
<dbReference type="GO" id="GO:0005506">
    <property type="term" value="F:iron ion binding"/>
    <property type="evidence" value="ECO:0007669"/>
    <property type="project" value="InterPro"/>
</dbReference>
<sequence length="741" mass="80250">MLYIKILRSPYAHALIEEIDTSEAERVPGVKLVLTYKNTPRNIHTTAGQGWPEPSPYDTFMFDYKVRFVGDKVAAVAAESEEIAQKALKLIKVRYRKLQAVLAAVDALKEDAPVIHEEPEIKGAYNPSKNLAAHIDVKIGDVQKGFEESDVVMERTYETQYVQQTPIEPHVAISYLDEYGRIVIRTSTQVPFHVRRIVAMMLGIPVSKVRVIKPRIGGGFGTKQEIVVEGICAFVTLKTGRPARLLYTREEEFVSSTTRHPMKITMKLGAKKDGALHAISMYVLSNTGAYGSHALTVASNAGSKSLPLYNRAPHVEFVADVVYTNLPVSGAFRGYGAPQAYAAVEQAIDEMSYEVGLSPVEFRKKNHIVTGETSPIFRALGEGREGVTQYIRSCALDELIEKGMKEIGWDAKFGKHIRNKSKVRGVGMAILMQGSSIPLIDMGAATLKLNEDGSFNLLYGGTDLGTGLDTISAQIVAETLGVKPEQVIVYASDTDLTPFDVGAYASSGTIISGGAVLNAALKIKEQILDVAREMLEELDAGSLVLEDGCVKSLATGRSVTLSEIAHHSLYVSNLHQIIASGSMVSPYSPPPFAAHFAEVEVDEDTGVVTPVKYVAALDCGTAINPILIKGQIMGAVAQGIGFALTEEFIFDDTGRVANAGFMNYKIPSVRDMPEIVPIIVETYEPAGVYGSKAVAEINMNGPLPTIANAIYDAVGIRIQKSPFTPEKVLKALRAKAGKVTK</sequence>
<keyword evidence="2" id="KW-0560">Oxidoreductase</keyword>
<dbReference type="InterPro" id="IPR000674">
    <property type="entry name" value="Ald_Oxase/Xan_DH_a/b"/>
</dbReference>
<gene>
    <name evidence="4" type="ORF">D2962_00230</name>
</gene>
<evidence type="ECO:0000259" key="3">
    <source>
        <dbReference type="SMART" id="SM01008"/>
    </source>
</evidence>
<dbReference type="KEGG" id="bacg:D2962_00230"/>
<evidence type="ECO:0000313" key="5">
    <source>
        <dbReference type="Proteomes" id="UP000280960"/>
    </source>
</evidence>
<dbReference type="InterPro" id="IPR037165">
    <property type="entry name" value="AldOxase/xan_DH_Mopterin-bd_sf"/>
</dbReference>
<dbReference type="SUPFAM" id="SSF56003">
    <property type="entry name" value="Molybdenum cofactor-binding domain"/>
    <property type="match status" value="1"/>
</dbReference>